<evidence type="ECO:0000256" key="3">
    <source>
        <dbReference type="ARBA" id="ARBA00022723"/>
    </source>
</evidence>
<dbReference type="PROSITE" id="PS00932">
    <property type="entry name" value="MOLYBDOPTERIN_PROK_3"/>
    <property type="match status" value="1"/>
</dbReference>
<dbReference type="SUPFAM" id="SSF53706">
    <property type="entry name" value="Formate dehydrogenase/DMSO reductase, domains 1-3"/>
    <property type="match status" value="1"/>
</dbReference>
<dbReference type="InterPro" id="IPR006657">
    <property type="entry name" value="MoPterin_dinucl-bd_dom"/>
</dbReference>
<dbReference type="InterPro" id="IPR037949">
    <property type="entry name" value="MopB_CT_Acetylene-hydratase"/>
</dbReference>
<feature type="non-terminal residue" evidence="6">
    <location>
        <position position="1"/>
    </location>
</feature>
<dbReference type="Gene3D" id="3.40.50.740">
    <property type="match status" value="1"/>
</dbReference>
<dbReference type="Pfam" id="PF01568">
    <property type="entry name" value="Molydop_binding"/>
    <property type="match status" value="1"/>
</dbReference>
<dbReference type="CDD" id="cd02781">
    <property type="entry name" value="MopB_CT_Acetylene-hydratase"/>
    <property type="match status" value="1"/>
</dbReference>
<evidence type="ECO:0000256" key="1">
    <source>
        <dbReference type="ARBA" id="ARBA00001942"/>
    </source>
</evidence>
<dbReference type="GO" id="GO:0016491">
    <property type="term" value="F:oxidoreductase activity"/>
    <property type="evidence" value="ECO:0007669"/>
    <property type="project" value="UniProtKB-KW"/>
</dbReference>
<evidence type="ECO:0000256" key="4">
    <source>
        <dbReference type="ARBA" id="ARBA00023002"/>
    </source>
</evidence>
<sequence>NYVFEGLPLIAMSNKVIEPPAGCLEDWQIWSELGKKLGYADYFPWQSADELFAYLLEPTGIALEQLEQNPGGILYRRLDRQRKYEQGLDTPSGKVELFSQTMADYGYDPLPTFTEPQQNPVNKPGLAESYPFTLITGTRVNAFTHSQHRNIARLRKLVPQPLVELNPDSAKNLGIADGDQVVIQSPKGSIKLQARITSDIHPRVLSLQHGWAEANANILTDDEQLDPISGYPGFKTTLCQVRKAGE</sequence>
<evidence type="ECO:0000259" key="5">
    <source>
        <dbReference type="Pfam" id="PF01568"/>
    </source>
</evidence>
<comment type="caution">
    <text evidence="6">The sequence shown here is derived from an EMBL/GenBank/DDBJ whole genome shotgun (WGS) entry which is preliminary data.</text>
</comment>
<evidence type="ECO:0000313" key="6">
    <source>
        <dbReference type="EMBL" id="GAH34058.1"/>
    </source>
</evidence>
<dbReference type="GO" id="GO:0046872">
    <property type="term" value="F:metal ion binding"/>
    <property type="evidence" value="ECO:0007669"/>
    <property type="project" value="UniProtKB-KW"/>
</dbReference>
<keyword evidence="4" id="KW-0560">Oxidoreductase</keyword>
<dbReference type="InterPro" id="IPR006655">
    <property type="entry name" value="Mopterin_OxRdtase_prok_CS"/>
</dbReference>
<proteinExistence type="predicted"/>
<dbReference type="InterPro" id="IPR009010">
    <property type="entry name" value="Asp_de-COase-like_dom_sf"/>
</dbReference>
<keyword evidence="3" id="KW-0479">Metal-binding</keyword>
<reference evidence="6" key="1">
    <citation type="journal article" date="2014" name="Front. Microbiol.">
        <title>High frequency of phylogenetically diverse reductive dehalogenase-homologous genes in deep subseafloor sedimentary metagenomes.</title>
        <authorList>
            <person name="Kawai M."/>
            <person name="Futagami T."/>
            <person name="Toyoda A."/>
            <person name="Takaki Y."/>
            <person name="Nishi S."/>
            <person name="Hori S."/>
            <person name="Arai W."/>
            <person name="Tsubouchi T."/>
            <person name="Morono Y."/>
            <person name="Uchiyama I."/>
            <person name="Ito T."/>
            <person name="Fujiyama A."/>
            <person name="Inagaki F."/>
            <person name="Takami H."/>
        </authorList>
    </citation>
    <scope>NUCLEOTIDE SEQUENCE</scope>
    <source>
        <strain evidence="6">Expedition CK06-06</strain>
    </source>
</reference>
<feature type="domain" description="Molybdopterin dinucleotide-binding" evidence="5">
    <location>
        <begin position="132"/>
        <end position="237"/>
    </location>
</feature>
<protein>
    <recommendedName>
        <fullName evidence="5">Molybdopterin dinucleotide-binding domain-containing protein</fullName>
    </recommendedName>
</protein>
<gene>
    <name evidence="6" type="ORF">S03H2_17827</name>
</gene>
<dbReference type="PANTHER" id="PTHR43742">
    <property type="entry name" value="TRIMETHYLAMINE-N-OXIDE REDUCTASE"/>
    <property type="match status" value="1"/>
</dbReference>
<dbReference type="Gene3D" id="2.40.40.20">
    <property type="match status" value="1"/>
</dbReference>
<dbReference type="GO" id="GO:0043546">
    <property type="term" value="F:molybdopterin cofactor binding"/>
    <property type="evidence" value="ECO:0007669"/>
    <property type="project" value="InterPro"/>
</dbReference>
<dbReference type="EMBL" id="BARU01009215">
    <property type="protein sequence ID" value="GAH34058.1"/>
    <property type="molecule type" value="Genomic_DNA"/>
</dbReference>
<comment type="cofactor">
    <cofactor evidence="1">
        <name>Mo-bis(molybdopterin guanine dinucleotide)</name>
        <dbReference type="ChEBI" id="CHEBI:60539"/>
    </cofactor>
</comment>
<dbReference type="AlphaFoldDB" id="X1GM46"/>
<organism evidence="6">
    <name type="scientific">marine sediment metagenome</name>
    <dbReference type="NCBI Taxonomy" id="412755"/>
    <lineage>
        <taxon>unclassified sequences</taxon>
        <taxon>metagenomes</taxon>
        <taxon>ecological metagenomes</taxon>
    </lineage>
</organism>
<dbReference type="GO" id="GO:0018818">
    <property type="term" value="F:acetylene hydratase activity"/>
    <property type="evidence" value="ECO:0007669"/>
    <property type="project" value="InterPro"/>
</dbReference>
<keyword evidence="2" id="KW-0500">Molybdenum</keyword>
<evidence type="ECO:0000256" key="2">
    <source>
        <dbReference type="ARBA" id="ARBA00022505"/>
    </source>
</evidence>
<name>X1GM46_9ZZZZ</name>
<dbReference type="SUPFAM" id="SSF50692">
    <property type="entry name" value="ADC-like"/>
    <property type="match status" value="1"/>
</dbReference>
<dbReference type="Gene3D" id="3.40.228.10">
    <property type="entry name" value="Dimethylsulfoxide Reductase, domain 2"/>
    <property type="match status" value="1"/>
</dbReference>
<accession>X1GM46</accession>
<dbReference type="InterPro" id="IPR050612">
    <property type="entry name" value="Prok_Mopterin_Oxidored"/>
</dbReference>